<dbReference type="OrthoDB" id="39175at2759"/>
<sequence length="749" mass="82716">MPGPREVAGGKGAGTAANGTDSEIQQASSQRSRKRSRYTPHACEKCKAAKVRCDGRLPCKHCASREATCHYSAQAPPNFHVYEHCPEPDHSRDERKFESEVSSLLQQQNEKLDLLIKKTAAIEAAYEAAENRLSKADPGFSAQKHVLPLFQTSTSAFFCINVIDAGVRKLGLDFSHGQNSPRGSTATQARTSLSIIHGEVFDSESSDISRSEIEHVAESISEASVRSQNASTPAKSIDPLKDMDRNLLWQGVQAFHNLEWVMYPILDISDLEEVAKHLLDAASGLSGRGKTYAIGKGDLAILKIAVAIGLLAEGDIHQRLTSRLLQSLHSEIETMIWSAAVDLKDLVLMTLVILYHLHCARWRLAWRFTMNVSRIILELGLNRKIVLDRSFPDIKSRSQAINTVWTVFVLEQHLSYALGFSNAMQNLHPEPNFPQPVEAPFLQLMIEYASIGKQSCDALLNDKVLNAEHLSTFQDDYAYFLYRVNSWATRACENFEAFTLSDSASLGLQMVCTTLHIRANHLRTLIARAFLCSGLRNAAPPDIWTTSVEIAADTVKVLTQLDSFKQEYLFHQAQFNHFLISALDVLLFATTHKSAGVGSPSANGEELSVPADIAHKARQSSTIALARLQRLAETSVQSKYLWERVRHVASRLNFSDHLFAAAGPEAEVLPALESGIEISEHTKTVTETGIGLNSMPLAEFGLGNGENGLNFPFLSEDPTVWEFQLPSSSEADFGLPQDLGTLVNNLWMP</sequence>
<gene>
    <name evidence="7" type="ORF">Z520_08424</name>
</gene>
<keyword evidence="4" id="KW-0539">Nucleus</keyword>
<dbReference type="InterPro" id="IPR036864">
    <property type="entry name" value="Zn2-C6_fun-type_DNA-bd_sf"/>
</dbReference>
<evidence type="ECO:0000313" key="7">
    <source>
        <dbReference type="EMBL" id="KIX95717.1"/>
    </source>
</evidence>
<dbReference type="AlphaFoldDB" id="A0A0D2JQT3"/>
<reference evidence="7 8" key="1">
    <citation type="submission" date="2015-01" db="EMBL/GenBank/DDBJ databases">
        <title>The Genome Sequence of Fonsecaea multimorphosa CBS 102226.</title>
        <authorList>
            <consortium name="The Broad Institute Genomics Platform"/>
            <person name="Cuomo C."/>
            <person name="de Hoog S."/>
            <person name="Gorbushina A."/>
            <person name="Stielow B."/>
            <person name="Teixiera M."/>
            <person name="Abouelleil A."/>
            <person name="Chapman S.B."/>
            <person name="Priest M."/>
            <person name="Young S.K."/>
            <person name="Wortman J."/>
            <person name="Nusbaum C."/>
            <person name="Birren B."/>
        </authorList>
    </citation>
    <scope>NUCLEOTIDE SEQUENCE [LARGE SCALE GENOMIC DNA]</scope>
    <source>
        <strain evidence="7 8">CBS 102226</strain>
    </source>
</reference>
<dbReference type="VEuPathDB" id="FungiDB:Z520_08424"/>
<dbReference type="PANTHER" id="PTHR46910">
    <property type="entry name" value="TRANSCRIPTION FACTOR PDR1"/>
    <property type="match status" value="1"/>
</dbReference>
<evidence type="ECO:0000256" key="5">
    <source>
        <dbReference type="SAM" id="MobiDB-lite"/>
    </source>
</evidence>
<evidence type="ECO:0000313" key="8">
    <source>
        <dbReference type="Proteomes" id="UP000053411"/>
    </source>
</evidence>
<dbReference type="GO" id="GO:0000981">
    <property type="term" value="F:DNA-binding transcription factor activity, RNA polymerase II-specific"/>
    <property type="evidence" value="ECO:0007669"/>
    <property type="project" value="InterPro"/>
</dbReference>
<dbReference type="PROSITE" id="PS00463">
    <property type="entry name" value="ZN2_CY6_FUNGAL_1"/>
    <property type="match status" value="1"/>
</dbReference>
<dbReference type="STRING" id="1442371.A0A0D2JQT3"/>
<name>A0A0D2JQT3_9EURO</name>
<dbReference type="PANTHER" id="PTHR46910:SF13">
    <property type="entry name" value="SPECIFIC TRANSCRIPTION FACTOR, PUTATIVE (AFU_ORTHOLOGUE AFUA_4G06190)-RELATED"/>
    <property type="match status" value="1"/>
</dbReference>
<evidence type="ECO:0000256" key="1">
    <source>
        <dbReference type="ARBA" id="ARBA00023015"/>
    </source>
</evidence>
<dbReference type="SMART" id="SM00066">
    <property type="entry name" value="GAL4"/>
    <property type="match status" value="1"/>
</dbReference>
<dbReference type="CDD" id="cd00067">
    <property type="entry name" value="GAL4"/>
    <property type="match status" value="1"/>
</dbReference>
<feature type="domain" description="Zn(2)-C6 fungal-type" evidence="6">
    <location>
        <begin position="42"/>
        <end position="71"/>
    </location>
</feature>
<dbReference type="EMBL" id="KN848080">
    <property type="protein sequence ID" value="KIX95717.1"/>
    <property type="molecule type" value="Genomic_DNA"/>
</dbReference>
<evidence type="ECO:0000256" key="2">
    <source>
        <dbReference type="ARBA" id="ARBA00023125"/>
    </source>
</evidence>
<dbReference type="Proteomes" id="UP000053411">
    <property type="component" value="Unassembled WGS sequence"/>
</dbReference>
<accession>A0A0D2JQT3</accession>
<keyword evidence="8" id="KW-1185">Reference proteome</keyword>
<dbReference type="Gene3D" id="4.10.240.10">
    <property type="entry name" value="Zn(2)-C6 fungal-type DNA-binding domain"/>
    <property type="match status" value="1"/>
</dbReference>
<dbReference type="GO" id="GO:0003677">
    <property type="term" value="F:DNA binding"/>
    <property type="evidence" value="ECO:0007669"/>
    <property type="project" value="UniProtKB-KW"/>
</dbReference>
<protein>
    <recommendedName>
        <fullName evidence="6">Zn(2)-C6 fungal-type domain-containing protein</fullName>
    </recommendedName>
</protein>
<dbReference type="Pfam" id="PF00172">
    <property type="entry name" value="Zn_clus"/>
    <property type="match status" value="1"/>
</dbReference>
<dbReference type="GeneID" id="27714170"/>
<dbReference type="PROSITE" id="PS50048">
    <property type="entry name" value="ZN2_CY6_FUNGAL_2"/>
    <property type="match status" value="1"/>
</dbReference>
<dbReference type="RefSeq" id="XP_016629840.1">
    <property type="nucleotide sequence ID" value="XM_016778921.1"/>
</dbReference>
<dbReference type="InterPro" id="IPR050987">
    <property type="entry name" value="AtrR-like"/>
</dbReference>
<dbReference type="SUPFAM" id="SSF57701">
    <property type="entry name" value="Zn2/Cys6 DNA-binding domain"/>
    <property type="match status" value="1"/>
</dbReference>
<evidence type="ECO:0000256" key="4">
    <source>
        <dbReference type="ARBA" id="ARBA00023242"/>
    </source>
</evidence>
<feature type="region of interest" description="Disordered" evidence="5">
    <location>
        <begin position="1"/>
        <end position="36"/>
    </location>
</feature>
<feature type="compositionally biased region" description="Low complexity" evidence="5">
    <location>
        <begin position="14"/>
        <end position="30"/>
    </location>
</feature>
<proteinExistence type="predicted"/>
<keyword evidence="3" id="KW-0804">Transcription</keyword>
<dbReference type="GO" id="GO:0008270">
    <property type="term" value="F:zinc ion binding"/>
    <property type="evidence" value="ECO:0007669"/>
    <property type="project" value="InterPro"/>
</dbReference>
<evidence type="ECO:0000259" key="6">
    <source>
        <dbReference type="PROSITE" id="PS50048"/>
    </source>
</evidence>
<keyword evidence="1" id="KW-0805">Transcription regulation</keyword>
<keyword evidence="2" id="KW-0238">DNA-binding</keyword>
<evidence type="ECO:0000256" key="3">
    <source>
        <dbReference type="ARBA" id="ARBA00023163"/>
    </source>
</evidence>
<dbReference type="InterPro" id="IPR001138">
    <property type="entry name" value="Zn2Cys6_DnaBD"/>
</dbReference>
<organism evidence="7 8">
    <name type="scientific">Fonsecaea multimorphosa CBS 102226</name>
    <dbReference type="NCBI Taxonomy" id="1442371"/>
    <lineage>
        <taxon>Eukaryota</taxon>
        <taxon>Fungi</taxon>
        <taxon>Dikarya</taxon>
        <taxon>Ascomycota</taxon>
        <taxon>Pezizomycotina</taxon>
        <taxon>Eurotiomycetes</taxon>
        <taxon>Chaetothyriomycetidae</taxon>
        <taxon>Chaetothyriales</taxon>
        <taxon>Herpotrichiellaceae</taxon>
        <taxon>Fonsecaea</taxon>
    </lineage>
</organism>
<dbReference type="CDD" id="cd12148">
    <property type="entry name" value="fungal_TF_MHR"/>
    <property type="match status" value="1"/>
</dbReference>